<evidence type="ECO:0000256" key="3">
    <source>
        <dbReference type="PROSITE-ProRule" id="PRU00333"/>
    </source>
</evidence>
<evidence type="ECO:0000313" key="5">
    <source>
        <dbReference type="EMBL" id="ADE16063.1"/>
    </source>
</evidence>
<name>D5BYS5_NITHN</name>
<keyword evidence="3" id="KW-0862">Zinc</keyword>
<feature type="binding site" evidence="3">
    <location>
        <position position="227"/>
    </location>
    <ligand>
        <name>Zn(2+)</name>
        <dbReference type="ChEBI" id="CHEBI:29105"/>
    </ligand>
</feature>
<protein>
    <submittedName>
        <fullName evidence="5">Homocysteine S-methyltransferase</fullName>
    </submittedName>
</protein>
<keyword evidence="6" id="KW-1185">Reference proteome</keyword>
<dbReference type="OrthoDB" id="9803687at2"/>
<dbReference type="GO" id="GO:0008168">
    <property type="term" value="F:methyltransferase activity"/>
    <property type="evidence" value="ECO:0007669"/>
    <property type="project" value="UniProtKB-UniRule"/>
</dbReference>
<dbReference type="KEGG" id="nhl:Nhal_3006"/>
<evidence type="ECO:0000259" key="4">
    <source>
        <dbReference type="PROSITE" id="PS50970"/>
    </source>
</evidence>
<feature type="binding site" evidence="3">
    <location>
        <position position="297"/>
    </location>
    <ligand>
        <name>Zn(2+)</name>
        <dbReference type="ChEBI" id="CHEBI:29105"/>
    </ligand>
</feature>
<dbReference type="Gene3D" id="3.20.20.330">
    <property type="entry name" value="Homocysteine-binding-like domain"/>
    <property type="match status" value="1"/>
</dbReference>
<keyword evidence="1 3" id="KW-0489">Methyltransferase</keyword>
<dbReference type="InterPro" id="IPR003726">
    <property type="entry name" value="HCY_dom"/>
</dbReference>
<dbReference type="PANTHER" id="PTHR11103:SF18">
    <property type="entry name" value="SLR1189 PROTEIN"/>
    <property type="match status" value="1"/>
</dbReference>
<dbReference type="SUPFAM" id="SSF82282">
    <property type="entry name" value="Homocysteine S-methyltransferase"/>
    <property type="match status" value="1"/>
</dbReference>
<dbReference type="Proteomes" id="UP000001844">
    <property type="component" value="Chromosome"/>
</dbReference>
<dbReference type="EMBL" id="CP001798">
    <property type="protein sequence ID" value="ADE16063.1"/>
    <property type="molecule type" value="Genomic_DNA"/>
</dbReference>
<dbReference type="GO" id="GO:0032259">
    <property type="term" value="P:methylation"/>
    <property type="evidence" value="ECO:0007669"/>
    <property type="project" value="UniProtKB-KW"/>
</dbReference>
<dbReference type="AlphaFoldDB" id="D5BYS5"/>
<gene>
    <name evidence="5" type="ordered locus">Nhal_3006</name>
</gene>
<dbReference type="PROSITE" id="PS50970">
    <property type="entry name" value="HCY"/>
    <property type="match status" value="1"/>
</dbReference>
<sequence length="319" mass="35560">MSQYRNRLPQLREDLFITDGGLETTLVFHEGIDLPYFAAFHLLKDDAGFDTLHHYFARYVKIARRWGFGIVLEAPTWRANPDWGAKLGYDAVTLADANRKAIGLLLEIRAAYETLETPVVISGNLGPRGDGYLAASRMSIEVAREYHRPQMETFAQTDADMVSALTLNYVEEAIGIVQAARDAAMPVAISFTVETDGRLPSGDQLAEAIQRTDDETNAYAAYYMINCAHPTHFEQVLQEGGHWRERIRGLRANASKRSHAELDESTELDIGNPQELGEQYCALRTLLPRLTVLGGCCGTDHRHVEAICDACHAYVETSL</sequence>
<keyword evidence="2 3" id="KW-0808">Transferase</keyword>
<comment type="cofactor">
    <cofactor evidence="3">
        <name>Zn(2+)</name>
        <dbReference type="ChEBI" id="CHEBI:29105"/>
    </cofactor>
</comment>
<reference evidence="6" key="1">
    <citation type="submission" date="2010-04" db="EMBL/GenBank/DDBJ databases">
        <title>Complete genome sequence of Nitrosococcus halophilus Nc4, a salt-adapted, aerobic obligate ammonia-oxidizing sulfur purple bacterium.</title>
        <authorList>
            <consortium name="US DOE Joint Genome Institute"/>
            <person name="Campbell M.A."/>
            <person name="Malfatti S.A."/>
            <person name="Chain P.S.G."/>
            <person name="Heidelberg J.F."/>
            <person name="Ward B.B."/>
            <person name="Klotz M.G."/>
        </authorList>
    </citation>
    <scope>NUCLEOTIDE SEQUENCE [LARGE SCALE GENOMIC DNA]</scope>
    <source>
        <strain evidence="6">Nc4</strain>
    </source>
</reference>
<dbReference type="GO" id="GO:0046872">
    <property type="term" value="F:metal ion binding"/>
    <property type="evidence" value="ECO:0007669"/>
    <property type="project" value="UniProtKB-KW"/>
</dbReference>
<feature type="domain" description="Hcy-binding" evidence="4">
    <location>
        <begin position="4"/>
        <end position="311"/>
    </location>
</feature>
<accession>D5BYS5</accession>
<evidence type="ECO:0000256" key="1">
    <source>
        <dbReference type="ARBA" id="ARBA00022603"/>
    </source>
</evidence>
<dbReference type="InterPro" id="IPR036589">
    <property type="entry name" value="HCY_dom_sf"/>
</dbReference>
<dbReference type="PANTHER" id="PTHR11103">
    <property type="entry name" value="SLR1189 PROTEIN"/>
    <property type="match status" value="1"/>
</dbReference>
<proteinExistence type="predicted"/>
<keyword evidence="3" id="KW-0479">Metal-binding</keyword>
<dbReference type="STRING" id="472759.Nhal_3006"/>
<organism evidence="5 6">
    <name type="scientific">Nitrosococcus halophilus (strain Nc4)</name>
    <dbReference type="NCBI Taxonomy" id="472759"/>
    <lineage>
        <taxon>Bacteria</taxon>
        <taxon>Pseudomonadati</taxon>
        <taxon>Pseudomonadota</taxon>
        <taxon>Gammaproteobacteria</taxon>
        <taxon>Chromatiales</taxon>
        <taxon>Chromatiaceae</taxon>
        <taxon>Nitrosococcus</taxon>
    </lineage>
</organism>
<dbReference type="HOGENOM" id="CLU_062282_0_0_6"/>
<dbReference type="Pfam" id="PF02574">
    <property type="entry name" value="S-methyl_trans"/>
    <property type="match status" value="1"/>
</dbReference>
<dbReference type="eggNOG" id="COG2040">
    <property type="taxonomic scope" value="Bacteria"/>
</dbReference>
<feature type="binding site" evidence="3">
    <location>
        <position position="296"/>
    </location>
    <ligand>
        <name>Zn(2+)</name>
        <dbReference type="ChEBI" id="CHEBI:29105"/>
    </ligand>
</feature>
<evidence type="ECO:0000313" key="6">
    <source>
        <dbReference type="Proteomes" id="UP000001844"/>
    </source>
</evidence>
<evidence type="ECO:0000256" key="2">
    <source>
        <dbReference type="ARBA" id="ARBA00022679"/>
    </source>
</evidence>